<dbReference type="EMBL" id="CAJHUB010000762">
    <property type="protein sequence ID" value="CAD7686525.1"/>
    <property type="molecule type" value="Genomic_DNA"/>
</dbReference>
<gene>
    <name evidence="1" type="ORF">NYPRO_LOCUS19318</name>
</gene>
<organism evidence="1 2">
    <name type="scientific">Nyctereutes procyonoides</name>
    <name type="common">Raccoon dog</name>
    <name type="synonym">Canis procyonoides</name>
    <dbReference type="NCBI Taxonomy" id="34880"/>
    <lineage>
        <taxon>Eukaryota</taxon>
        <taxon>Metazoa</taxon>
        <taxon>Chordata</taxon>
        <taxon>Craniata</taxon>
        <taxon>Vertebrata</taxon>
        <taxon>Euteleostomi</taxon>
        <taxon>Mammalia</taxon>
        <taxon>Eutheria</taxon>
        <taxon>Laurasiatheria</taxon>
        <taxon>Carnivora</taxon>
        <taxon>Caniformia</taxon>
        <taxon>Canidae</taxon>
        <taxon>Nyctereutes</taxon>
    </lineage>
</organism>
<reference evidence="1" key="1">
    <citation type="submission" date="2020-12" db="EMBL/GenBank/DDBJ databases">
        <authorList>
            <consortium name="Molecular Ecology Group"/>
        </authorList>
    </citation>
    <scope>NUCLEOTIDE SEQUENCE</scope>
    <source>
        <strain evidence="1">TBG_1078</strain>
    </source>
</reference>
<protein>
    <submittedName>
        <fullName evidence="1">(raccoon dog) hypothetical protein</fullName>
    </submittedName>
</protein>
<keyword evidence="2" id="KW-1185">Reference proteome</keyword>
<proteinExistence type="predicted"/>
<dbReference type="Proteomes" id="UP000645828">
    <property type="component" value="Unassembled WGS sequence"/>
</dbReference>
<evidence type="ECO:0000313" key="2">
    <source>
        <dbReference type="Proteomes" id="UP000645828"/>
    </source>
</evidence>
<accession>A0A811ZCS2</accession>
<sequence>MLSTSLIWDSYTTFPTFNILLQSGTFVTINDPILTYCYHPKSLVYIKDLRKLSLKMPMTYRNLVKFSFVNKWRHLSFLPT</sequence>
<name>A0A811ZCS2_NYCPR</name>
<evidence type="ECO:0000313" key="1">
    <source>
        <dbReference type="EMBL" id="CAD7686525.1"/>
    </source>
</evidence>
<comment type="caution">
    <text evidence="1">The sequence shown here is derived from an EMBL/GenBank/DDBJ whole genome shotgun (WGS) entry which is preliminary data.</text>
</comment>
<dbReference type="AlphaFoldDB" id="A0A811ZCS2"/>